<evidence type="ECO:0000313" key="2">
    <source>
        <dbReference type="Proteomes" id="UP001179952"/>
    </source>
</evidence>
<proteinExistence type="predicted"/>
<comment type="caution">
    <text evidence="1">The sequence shown here is derived from an EMBL/GenBank/DDBJ whole genome shotgun (WGS) entry which is preliminary data.</text>
</comment>
<evidence type="ECO:0000313" key="1">
    <source>
        <dbReference type="EMBL" id="KAK1259002.1"/>
    </source>
</evidence>
<dbReference type="AlphaFoldDB" id="A0AAV9A479"/>
<gene>
    <name evidence="1" type="ORF">QJS04_geneDACA015458</name>
</gene>
<dbReference type="EMBL" id="JAUJYN010000012">
    <property type="protein sequence ID" value="KAK1259002.1"/>
    <property type="molecule type" value="Genomic_DNA"/>
</dbReference>
<keyword evidence="2" id="KW-1185">Reference proteome</keyword>
<name>A0AAV9A479_ACOGR</name>
<sequence>MELLKRSFYFKVELISYEEAVLHHPLHLRRIHLPAKKKLCYATRSQKDFKPQSKKACKRKKKQQQQLEQLLPFTKIQIASHCSMH</sequence>
<reference evidence="1" key="1">
    <citation type="journal article" date="2023" name="Nat. Commun.">
        <title>Diploid and tetraploid genomes of Acorus and the evolution of monocots.</title>
        <authorList>
            <person name="Ma L."/>
            <person name="Liu K.W."/>
            <person name="Li Z."/>
            <person name="Hsiao Y.Y."/>
            <person name="Qi Y."/>
            <person name="Fu T."/>
            <person name="Tang G.D."/>
            <person name="Zhang D."/>
            <person name="Sun W.H."/>
            <person name="Liu D.K."/>
            <person name="Li Y."/>
            <person name="Chen G.Z."/>
            <person name="Liu X.D."/>
            <person name="Liao X.Y."/>
            <person name="Jiang Y.T."/>
            <person name="Yu X."/>
            <person name="Hao Y."/>
            <person name="Huang J."/>
            <person name="Zhao X.W."/>
            <person name="Ke S."/>
            <person name="Chen Y.Y."/>
            <person name="Wu W.L."/>
            <person name="Hsu J.L."/>
            <person name="Lin Y.F."/>
            <person name="Huang M.D."/>
            <person name="Li C.Y."/>
            <person name="Huang L."/>
            <person name="Wang Z.W."/>
            <person name="Zhao X."/>
            <person name="Zhong W.Y."/>
            <person name="Peng D.H."/>
            <person name="Ahmad S."/>
            <person name="Lan S."/>
            <person name="Zhang J.S."/>
            <person name="Tsai W.C."/>
            <person name="Van de Peer Y."/>
            <person name="Liu Z.J."/>
        </authorList>
    </citation>
    <scope>NUCLEOTIDE SEQUENCE</scope>
    <source>
        <strain evidence="1">SCP</strain>
    </source>
</reference>
<organism evidence="1 2">
    <name type="scientific">Acorus gramineus</name>
    <name type="common">Dwarf sweet flag</name>
    <dbReference type="NCBI Taxonomy" id="55184"/>
    <lineage>
        <taxon>Eukaryota</taxon>
        <taxon>Viridiplantae</taxon>
        <taxon>Streptophyta</taxon>
        <taxon>Embryophyta</taxon>
        <taxon>Tracheophyta</taxon>
        <taxon>Spermatophyta</taxon>
        <taxon>Magnoliopsida</taxon>
        <taxon>Liliopsida</taxon>
        <taxon>Acoraceae</taxon>
        <taxon>Acorus</taxon>
    </lineage>
</organism>
<accession>A0AAV9A479</accession>
<dbReference type="Proteomes" id="UP001179952">
    <property type="component" value="Unassembled WGS sequence"/>
</dbReference>
<protein>
    <submittedName>
        <fullName evidence="1">Uncharacterized protein</fullName>
    </submittedName>
</protein>
<reference evidence="1" key="2">
    <citation type="submission" date="2023-06" db="EMBL/GenBank/DDBJ databases">
        <authorList>
            <person name="Ma L."/>
            <person name="Liu K.-W."/>
            <person name="Li Z."/>
            <person name="Hsiao Y.-Y."/>
            <person name="Qi Y."/>
            <person name="Fu T."/>
            <person name="Tang G."/>
            <person name="Zhang D."/>
            <person name="Sun W.-H."/>
            <person name="Liu D.-K."/>
            <person name="Li Y."/>
            <person name="Chen G.-Z."/>
            <person name="Liu X.-D."/>
            <person name="Liao X.-Y."/>
            <person name="Jiang Y.-T."/>
            <person name="Yu X."/>
            <person name="Hao Y."/>
            <person name="Huang J."/>
            <person name="Zhao X.-W."/>
            <person name="Ke S."/>
            <person name="Chen Y.-Y."/>
            <person name="Wu W.-L."/>
            <person name="Hsu J.-L."/>
            <person name="Lin Y.-F."/>
            <person name="Huang M.-D."/>
            <person name="Li C.-Y."/>
            <person name="Huang L."/>
            <person name="Wang Z.-W."/>
            <person name="Zhao X."/>
            <person name="Zhong W.-Y."/>
            <person name="Peng D.-H."/>
            <person name="Ahmad S."/>
            <person name="Lan S."/>
            <person name="Zhang J.-S."/>
            <person name="Tsai W.-C."/>
            <person name="Van De Peer Y."/>
            <person name="Liu Z.-J."/>
        </authorList>
    </citation>
    <scope>NUCLEOTIDE SEQUENCE</scope>
    <source>
        <strain evidence="1">SCP</strain>
        <tissue evidence="1">Leaves</tissue>
    </source>
</reference>